<evidence type="ECO:0000259" key="13">
    <source>
        <dbReference type="PROSITE" id="PS51918"/>
    </source>
</evidence>
<dbReference type="PROSITE" id="PS01305">
    <property type="entry name" value="MOAA_NIFB_PQQE"/>
    <property type="match status" value="1"/>
</dbReference>
<feature type="binding site" evidence="12">
    <location>
        <position position="194"/>
    </location>
    <ligand>
        <name>S-adenosyl-L-methionine</name>
        <dbReference type="ChEBI" id="CHEBI:59789"/>
    </ligand>
</feature>
<dbReference type="GO" id="GO:0051539">
    <property type="term" value="F:4 iron, 4 sulfur cluster binding"/>
    <property type="evidence" value="ECO:0007669"/>
    <property type="project" value="UniProtKB-UniRule"/>
</dbReference>
<evidence type="ECO:0000256" key="10">
    <source>
        <dbReference type="ARBA" id="ARBA00023239"/>
    </source>
</evidence>
<dbReference type="PANTHER" id="PTHR22960">
    <property type="entry name" value="MOLYBDOPTERIN COFACTOR SYNTHESIS PROTEIN A"/>
    <property type="match status" value="1"/>
</dbReference>
<organism evidence="14 15">
    <name type="scientific">Nocardioides bruguierae</name>
    <dbReference type="NCBI Taxonomy" id="2945102"/>
    <lineage>
        <taxon>Bacteria</taxon>
        <taxon>Bacillati</taxon>
        <taxon>Actinomycetota</taxon>
        <taxon>Actinomycetes</taxon>
        <taxon>Propionibacteriales</taxon>
        <taxon>Nocardioidaceae</taxon>
        <taxon>Nocardioides</taxon>
    </lineage>
</organism>
<dbReference type="SFLD" id="SFLDS00029">
    <property type="entry name" value="Radical_SAM"/>
    <property type="match status" value="1"/>
</dbReference>
<evidence type="ECO:0000313" key="14">
    <source>
        <dbReference type="EMBL" id="MCM0622751.1"/>
    </source>
</evidence>
<evidence type="ECO:0000313" key="15">
    <source>
        <dbReference type="Proteomes" id="UP001139485"/>
    </source>
</evidence>
<evidence type="ECO:0000256" key="1">
    <source>
        <dbReference type="ARBA" id="ARBA00012167"/>
    </source>
</evidence>
<dbReference type="PROSITE" id="PS51918">
    <property type="entry name" value="RADICAL_SAM"/>
    <property type="match status" value="1"/>
</dbReference>
<keyword evidence="2 12" id="KW-0004">4Fe-4S</keyword>
<dbReference type="HAMAP" id="MF_01225_B">
    <property type="entry name" value="MoaA_B"/>
    <property type="match status" value="1"/>
</dbReference>
<keyword evidence="15" id="KW-1185">Reference proteome</keyword>
<keyword evidence="3 12" id="KW-0949">S-adenosyl-L-methionine</keyword>
<gene>
    <name evidence="12 14" type="primary">moaA</name>
    <name evidence="14" type="ORF">M8330_20885</name>
</gene>
<dbReference type="InterPro" id="IPR000385">
    <property type="entry name" value="MoaA_NifB_PqqE_Fe-S-bd_CS"/>
</dbReference>
<feature type="binding site" evidence="12">
    <location>
        <position position="14"/>
    </location>
    <ligand>
        <name>GTP</name>
        <dbReference type="ChEBI" id="CHEBI:37565"/>
    </ligand>
</feature>
<feature type="binding site" evidence="12">
    <location>
        <position position="68"/>
    </location>
    <ligand>
        <name>GTP</name>
        <dbReference type="ChEBI" id="CHEBI:37565"/>
    </ligand>
</feature>
<dbReference type="SFLD" id="SFLDG01386">
    <property type="entry name" value="main_SPASM_domain-containing"/>
    <property type="match status" value="1"/>
</dbReference>
<evidence type="ECO:0000256" key="3">
    <source>
        <dbReference type="ARBA" id="ARBA00022691"/>
    </source>
</evidence>
<dbReference type="InterPro" id="IPR050105">
    <property type="entry name" value="MoCo_biosynth_MoaA/MoaC"/>
</dbReference>
<feature type="binding site" evidence="12">
    <location>
        <position position="27"/>
    </location>
    <ligand>
        <name>S-adenosyl-L-methionine</name>
        <dbReference type="ChEBI" id="CHEBI:59789"/>
    </ligand>
</feature>
<feature type="binding site" evidence="12">
    <location>
        <begin position="263"/>
        <end position="265"/>
    </location>
    <ligand>
        <name>GTP</name>
        <dbReference type="ChEBI" id="CHEBI:37565"/>
    </ligand>
</feature>
<evidence type="ECO:0000256" key="2">
    <source>
        <dbReference type="ARBA" id="ARBA00022485"/>
    </source>
</evidence>
<comment type="catalytic activity">
    <reaction evidence="11 12">
        <text>GTP + AH2 + S-adenosyl-L-methionine = (8S)-3',8-cyclo-7,8-dihydroguanosine 5'-triphosphate + 5'-deoxyadenosine + L-methionine + A + H(+)</text>
        <dbReference type="Rhea" id="RHEA:49576"/>
        <dbReference type="ChEBI" id="CHEBI:13193"/>
        <dbReference type="ChEBI" id="CHEBI:15378"/>
        <dbReference type="ChEBI" id="CHEBI:17319"/>
        <dbReference type="ChEBI" id="CHEBI:17499"/>
        <dbReference type="ChEBI" id="CHEBI:37565"/>
        <dbReference type="ChEBI" id="CHEBI:57844"/>
        <dbReference type="ChEBI" id="CHEBI:59789"/>
        <dbReference type="ChEBI" id="CHEBI:131766"/>
        <dbReference type="EC" id="4.1.99.22"/>
    </reaction>
</comment>
<dbReference type="RefSeq" id="WP_250828918.1">
    <property type="nucleotide sequence ID" value="NZ_JAMOIL010000047.1"/>
</dbReference>
<keyword evidence="9 12" id="KW-0501">Molybdenum cofactor biosynthesis</keyword>
<dbReference type="GO" id="GO:0061799">
    <property type="term" value="F:cyclic pyranopterin monophosphate synthase activity"/>
    <property type="evidence" value="ECO:0007669"/>
    <property type="project" value="TreeGrafter"/>
</dbReference>
<comment type="similarity">
    <text evidence="12">Belongs to the radical SAM superfamily. MoaA family.</text>
</comment>
<dbReference type="InterPro" id="IPR013785">
    <property type="entry name" value="Aldolase_TIM"/>
</dbReference>
<evidence type="ECO:0000256" key="8">
    <source>
        <dbReference type="ARBA" id="ARBA00023134"/>
    </source>
</evidence>
<dbReference type="Pfam" id="PF06463">
    <property type="entry name" value="Mob_synth_C"/>
    <property type="match status" value="1"/>
</dbReference>
<feature type="domain" description="Radical SAM core" evidence="13">
    <location>
        <begin position="5"/>
        <end position="223"/>
    </location>
</feature>
<dbReference type="SMART" id="SM00729">
    <property type="entry name" value="Elp3"/>
    <property type="match status" value="1"/>
</dbReference>
<feature type="binding site" evidence="12">
    <location>
        <position position="261"/>
    </location>
    <ligand>
        <name>[4Fe-4S] cluster</name>
        <dbReference type="ChEBI" id="CHEBI:49883"/>
        <label>2</label>
        <note>4Fe-4S-substrate</note>
    </ligand>
</feature>
<dbReference type="InterPro" id="IPR040064">
    <property type="entry name" value="MoaA-like"/>
</dbReference>
<dbReference type="CDD" id="cd01335">
    <property type="entry name" value="Radical_SAM"/>
    <property type="match status" value="1"/>
</dbReference>
<keyword evidence="6 12" id="KW-0408">Iron</keyword>
<dbReference type="EC" id="4.1.99.22" evidence="1 12"/>
<dbReference type="SFLD" id="SFLDG01383">
    <property type="entry name" value="cyclic_pyranopterin_phosphate"/>
    <property type="match status" value="1"/>
</dbReference>
<feature type="binding site" evidence="12">
    <location>
        <position position="21"/>
    </location>
    <ligand>
        <name>[4Fe-4S] cluster</name>
        <dbReference type="ChEBI" id="CHEBI:49883"/>
        <label>1</label>
        <note>4Fe-4S-S-AdoMet</note>
    </ligand>
</feature>
<protein>
    <recommendedName>
        <fullName evidence="1 12">GTP 3',8-cyclase</fullName>
        <ecNumber evidence="1 12">4.1.99.22</ecNumber>
    </recommendedName>
    <alternativeName>
        <fullName evidence="12">Molybdenum cofactor biosynthesis protein A</fullName>
    </alternativeName>
</protein>
<comment type="pathway">
    <text evidence="12">Cofactor biosynthesis; molybdopterin biosynthesis.</text>
</comment>
<keyword evidence="5 12" id="KW-0547">Nucleotide-binding</keyword>
<feature type="binding site" evidence="12">
    <location>
        <position position="28"/>
    </location>
    <ligand>
        <name>[4Fe-4S] cluster</name>
        <dbReference type="ChEBI" id="CHEBI:49883"/>
        <label>1</label>
        <note>4Fe-4S-S-AdoMet</note>
    </ligand>
</feature>
<comment type="cofactor">
    <cofactor evidence="12">
        <name>[4Fe-4S] cluster</name>
        <dbReference type="ChEBI" id="CHEBI:49883"/>
    </cofactor>
    <text evidence="12">Binds 2 [4Fe-4S] clusters. Binds 1 [4Fe-4S] cluster coordinated with 3 cysteines and an exchangeable S-adenosyl-L-methionine and 1 [4Fe-4S] cluster coordinated with 3 cysteines and the GTP-derived substrate.</text>
</comment>
<evidence type="ECO:0000256" key="11">
    <source>
        <dbReference type="ARBA" id="ARBA00048697"/>
    </source>
</evidence>
<dbReference type="GO" id="GO:0061798">
    <property type="term" value="F:GTP 3',8'-cyclase activity"/>
    <property type="evidence" value="ECO:0007669"/>
    <property type="project" value="UniProtKB-UniRule"/>
</dbReference>
<feature type="binding site" evidence="12">
    <location>
        <position position="25"/>
    </location>
    <ligand>
        <name>[4Fe-4S] cluster</name>
        <dbReference type="ChEBI" id="CHEBI:49883"/>
        <label>1</label>
        <note>4Fe-4S-S-AdoMet</note>
    </ligand>
</feature>
<proteinExistence type="inferred from homology"/>
<dbReference type="AlphaFoldDB" id="A0A9X2DB80"/>
<feature type="binding site" evidence="12">
    <location>
        <position position="160"/>
    </location>
    <ligand>
        <name>GTP</name>
        <dbReference type="ChEBI" id="CHEBI:37565"/>
    </ligand>
</feature>
<feature type="binding site" evidence="12">
    <location>
        <position position="72"/>
    </location>
    <ligand>
        <name>S-adenosyl-L-methionine</name>
        <dbReference type="ChEBI" id="CHEBI:59789"/>
    </ligand>
</feature>
<dbReference type="NCBIfam" id="TIGR02666">
    <property type="entry name" value="moaA"/>
    <property type="match status" value="1"/>
</dbReference>
<evidence type="ECO:0000256" key="7">
    <source>
        <dbReference type="ARBA" id="ARBA00023014"/>
    </source>
</evidence>
<dbReference type="InterPro" id="IPR010505">
    <property type="entry name" value="MoaA_twitch"/>
</dbReference>
<dbReference type="GO" id="GO:0046872">
    <property type="term" value="F:metal ion binding"/>
    <property type="evidence" value="ECO:0007669"/>
    <property type="project" value="UniProtKB-KW"/>
</dbReference>
<dbReference type="InterPro" id="IPR006638">
    <property type="entry name" value="Elp3/MiaA/NifB-like_rSAM"/>
</dbReference>
<comment type="caution">
    <text evidence="14">The sequence shown here is derived from an EMBL/GenBank/DDBJ whole genome shotgun (WGS) entry which is preliminary data.</text>
</comment>
<feature type="binding site" evidence="12">
    <location>
        <position position="258"/>
    </location>
    <ligand>
        <name>[4Fe-4S] cluster</name>
        <dbReference type="ChEBI" id="CHEBI:49883"/>
        <label>2</label>
        <note>4Fe-4S-substrate</note>
    </ligand>
</feature>
<feature type="binding site" evidence="12">
    <location>
        <position position="98"/>
    </location>
    <ligand>
        <name>GTP</name>
        <dbReference type="ChEBI" id="CHEBI:37565"/>
    </ligand>
</feature>
<dbReference type="SFLD" id="SFLDG01067">
    <property type="entry name" value="SPASM/twitch_domain_containing"/>
    <property type="match status" value="1"/>
</dbReference>
<name>A0A9X2DB80_9ACTN</name>
<evidence type="ECO:0000256" key="4">
    <source>
        <dbReference type="ARBA" id="ARBA00022723"/>
    </source>
</evidence>
<dbReference type="EMBL" id="JAMOIL010000047">
    <property type="protein sequence ID" value="MCM0622751.1"/>
    <property type="molecule type" value="Genomic_DNA"/>
</dbReference>
<feature type="binding site" evidence="12">
    <location>
        <position position="122"/>
    </location>
    <ligand>
        <name>S-adenosyl-L-methionine</name>
        <dbReference type="ChEBI" id="CHEBI:59789"/>
    </ligand>
</feature>
<dbReference type="CDD" id="cd21117">
    <property type="entry name" value="Twitch_MoaA"/>
    <property type="match status" value="1"/>
</dbReference>
<keyword evidence="4 12" id="KW-0479">Metal-binding</keyword>
<dbReference type="PANTHER" id="PTHR22960:SF0">
    <property type="entry name" value="MOLYBDENUM COFACTOR BIOSYNTHESIS PROTEIN 1"/>
    <property type="match status" value="1"/>
</dbReference>
<dbReference type="Pfam" id="PF04055">
    <property type="entry name" value="Radical_SAM"/>
    <property type="match status" value="1"/>
</dbReference>
<comment type="function">
    <text evidence="12">Catalyzes the cyclization of GTP to (8S)-3',8-cyclo-7,8-dihydroguanosine 5'-triphosphate.</text>
</comment>
<keyword evidence="10 12" id="KW-0456">Lyase</keyword>
<dbReference type="GO" id="GO:1904047">
    <property type="term" value="F:S-adenosyl-L-methionine binding"/>
    <property type="evidence" value="ECO:0007669"/>
    <property type="project" value="UniProtKB-UniRule"/>
</dbReference>
<accession>A0A9X2DB80</accession>
<dbReference type="InterPro" id="IPR013483">
    <property type="entry name" value="MoaA"/>
</dbReference>
<comment type="subunit">
    <text evidence="12">Monomer and homodimer.</text>
</comment>
<evidence type="ECO:0000256" key="6">
    <source>
        <dbReference type="ARBA" id="ARBA00023004"/>
    </source>
</evidence>
<evidence type="ECO:0000256" key="5">
    <source>
        <dbReference type="ARBA" id="ARBA00022741"/>
    </source>
</evidence>
<dbReference type="SUPFAM" id="SSF102114">
    <property type="entry name" value="Radical SAM enzymes"/>
    <property type="match status" value="1"/>
</dbReference>
<keyword evidence="7 12" id="KW-0411">Iron-sulfur</keyword>
<dbReference type="Gene3D" id="3.20.20.70">
    <property type="entry name" value="Aldolase class I"/>
    <property type="match status" value="1"/>
</dbReference>
<sequence>MTSDLLGRPLRDLRISLTDRCNFRCGYCMPRELFGPDHAFLPTSRLLSIDEIERVARTAVELGVSKIRLTGGEPLMRRGVVGIVERLARIEGLDLAMTTNGVLLPRFADDLAAAGLRRVTVSLDAVDQEIFEAASDSRFRVADVLRGVDAADAAGLGPVKVNAVIRRGLTDRQILPMIREHRGSGRILRFIEFMDVGGTNGWSRDHVVTAEEILDLIRSEWQVVELPASRYGEVAQRFMLADGSLEIGIIASVSVPFCGTCTRARVTAEGRLHTCLFSAGGVDLVPALRHGRPGDLEGLLSSTWAGRADRYSELRSGARTTLPVEMSYIGG</sequence>
<dbReference type="GO" id="GO:0005525">
    <property type="term" value="F:GTP binding"/>
    <property type="evidence" value="ECO:0007669"/>
    <property type="project" value="UniProtKB-UniRule"/>
</dbReference>
<evidence type="ECO:0000256" key="12">
    <source>
        <dbReference type="HAMAP-Rule" id="MF_01225"/>
    </source>
</evidence>
<feature type="binding site" evidence="12">
    <location>
        <position position="275"/>
    </location>
    <ligand>
        <name>[4Fe-4S] cluster</name>
        <dbReference type="ChEBI" id="CHEBI:49883"/>
        <label>2</label>
        <note>4Fe-4S-substrate</note>
    </ligand>
</feature>
<dbReference type="InterPro" id="IPR007197">
    <property type="entry name" value="rSAM"/>
</dbReference>
<reference evidence="14" key="1">
    <citation type="submission" date="2022-05" db="EMBL/GenBank/DDBJ databases">
        <authorList>
            <person name="Tuo L."/>
        </authorList>
    </citation>
    <scope>NUCLEOTIDE SEQUENCE</scope>
    <source>
        <strain evidence="14">BSK12Z-4</strain>
    </source>
</reference>
<keyword evidence="8 12" id="KW-0342">GTP-binding</keyword>
<dbReference type="GO" id="GO:0006777">
    <property type="term" value="P:Mo-molybdopterin cofactor biosynthetic process"/>
    <property type="evidence" value="ECO:0007669"/>
    <property type="project" value="UniProtKB-UniRule"/>
</dbReference>
<evidence type="ECO:0000256" key="9">
    <source>
        <dbReference type="ARBA" id="ARBA00023150"/>
    </source>
</evidence>
<dbReference type="InterPro" id="IPR058240">
    <property type="entry name" value="rSAM_sf"/>
</dbReference>
<dbReference type="Proteomes" id="UP001139485">
    <property type="component" value="Unassembled WGS sequence"/>
</dbReference>